<feature type="binding site" evidence="8">
    <location>
        <position position="260"/>
    </location>
    <ligand>
        <name>Zn(2+)</name>
        <dbReference type="ChEBI" id="CHEBI:29105"/>
        <label>1</label>
    </ligand>
</feature>
<evidence type="ECO:0000313" key="14">
    <source>
        <dbReference type="Ensembl" id="ENSHHUP00000017648.1"/>
    </source>
</evidence>
<evidence type="ECO:0000256" key="8">
    <source>
        <dbReference type="PIRSR" id="PIRSR628651-51"/>
    </source>
</evidence>
<feature type="site" description="Histone H3K4me3 binding" evidence="7">
    <location>
        <position position="259"/>
    </location>
</feature>
<dbReference type="GeneTree" id="ENSGT00940000155401"/>
<dbReference type="PANTHER" id="PTHR10333">
    <property type="entry name" value="INHIBITOR OF GROWTH PROTEIN"/>
    <property type="match status" value="1"/>
</dbReference>
<dbReference type="SMART" id="SM00249">
    <property type="entry name" value="PHD"/>
    <property type="match status" value="1"/>
</dbReference>
<feature type="domain" description="PHD-type" evidence="13">
    <location>
        <begin position="257"/>
        <end position="306"/>
    </location>
</feature>
<feature type="binding site" evidence="8">
    <location>
        <position position="278"/>
    </location>
    <ligand>
        <name>Zn(2+)</name>
        <dbReference type="ChEBI" id="CHEBI:29105"/>
        <label>2</label>
    </ligand>
</feature>
<comment type="domain">
    <text evidence="10">The PHD-type zinc finger mediates the binding to H3K4me3.</text>
</comment>
<evidence type="ECO:0000256" key="7">
    <source>
        <dbReference type="PIRSR" id="PIRSR628651-50"/>
    </source>
</evidence>
<reference evidence="14" key="3">
    <citation type="submission" date="2025-09" db="UniProtKB">
        <authorList>
            <consortium name="Ensembl"/>
        </authorList>
    </citation>
    <scope>IDENTIFICATION</scope>
</reference>
<evidence type="ECO:0000256" key="4">
    <source>
        <dbReference type="ARBA" id="ARBA00022771"/>
    </source>
</evidence>
<accession>A0A4W5KK76</accession>
<keyword evidence="4 9" id="KW-0863">Zinc-finger</keyword>
<feature type="binding site" evidence="8">
    <location>
        <position position="300"/>
    </location>
    <ligand>
        <name>Zn(2+)</name>
        <dbReference type="ChEBI" id="CHEBI:29105"/>
        <label>2</label>
    </ligand>
</feature>
<dbReference type="SUPFAM" id="SSF57903">
    <property type="entry name" value="FYVE/PHD zinc finger"/>
    <property type="match status" value="1"/>
</dbReference>
<dbReference type="GO" id="GO:0005634">
    <property type="term" value="C:nucleus"/>
    <property type="evidence" value="ECO:0007669"/>
    <property type="project" value="UniProtKB-SubCell"/>
</dbReference>
<feature type="site" description="Histone H3K4me3 binding" evidence="7">
    <location>
        <position position="274"/>
    </location>
</feature>
<dbReference type="Ensembl" id="ENSHHUT00000018289.1">
    <property type="protein sequence ID" value="ENSHHUP00000017648.1"/>
    <property type="gene ID" value="ENSHHUG00000010985.1"/>
</dbReference>
<evidence type="ECO:0000313" key="15">
    <source>
        <dbReference type="Proteomes" id="UP000314982"/>
    </source>
</evidence>
<comment type="similarity">
    <text evidence="2 10">Belongs to the ING family.</text>
</comment>
<dbReference type="Proteomes" id="UP000314982">
    <property type="component" value="Unassembled WGS sequence"/>
</dbReference>
<dbReference type="GO" id="GO:0045893">
    <property type="term" value="P:positive regulation of DNA-templated transcription"/>
    <property type="evidence" value="ECO:0007669"/>
    <property type="project" value="TreeGrafter"/>
</dbReference>
<reference evidence="15" key="1">
    <citation type="submission" date="2018-06" db="EMBL/GenBank/DDBJ databases">
        <title>Genome assembly of Danube salmon.</title>
        <authorList>
            <person name="Macqueen D.J."/>
            <person name="Gundappa M.K."/>
        </authorList>
    </citation>
    <scope>NUCLEOTIDE SEQUENCE [LARGE SCALE GENOMIC DNA]</scope>
</reference>
<feature type="compositionally biased region" description="Low complexity" evidence="11">
    <location>
        <begin position="147"/>
        <end position="157"/>
    </location>
</feature>
<protein>
    <recommendedName>
        <fullName evidence="10">Inhibitor of growth protein</fullName>
    </recommendedName>
</protein>
<feature type="site" description="Histone H3K4me3 binding" evidence="7">
    <location>
        <position position="282"/>
    </location>
</feature>
<proteinExistence type="inferred from homology"/>
<feature type="binding site" evidence="8">
    <location>
        <position position="284"/>
    </location>
    <ligand>
        <name>Zn(2+)</name>
        <dbReference type="ChEBI" id="CHEBI:29105"/>
        <label>1</label>
    </ligand>
</feature>
<dbReference type="STRING" id="62062.ENSHHUP00000017648"/>
<evidence type="ECO:0000256" key="6">
    <source>
        <dbReference type="ARBA" id="ARBA00023242"/>
    </source>
</evidence>
<dbReference type="PROSITE" id="PS50016">
    <property type="entry name" value="ZF_PHD_2"/>
    <property type="match status" value="1"/>
</dbReference>
<dbReference type="Gene3D" id="3.30.40.10">
    <property type="entry name" value="Zinc/RING finger domain, C3HC4 (zinc finger)"/>
    <property type="match status" value="1"/>
</dbReference>
<comment type="subcellular location">
    <subcellularLocation>
        <location evidence="1 10">Nucleus</location>
    </subcellularLocation>
</comment>
<comment type="subunit">
    <text evidence="10">Component of an histone acetyltransferase complex. Interacts with H3K4me3 and to a lesser extent with H3K4me2.</text>
</comment>
<dbReference type="GO" id="GO:0006325">
    <property type="term" value="P:chromatin organization"/>
    <property type="evidence" value="ECO:0007669"/>
    <property type="project" value="UniProtKB-KW"/>
</dbReference>
<name>A0A4W5KK76_9TELE</name>
<feature type="binding site" evidence="8">
    <location>
        <position position="273"/>
    </location>
    <ligand>
        <name>Zn(2+)</name>
        <dbReference type="ChEBI" id="CHEBI:29105"/>
        <label>2</label>
    </ligand>
</feature>
<keyword evidence="10" id="KW-0156">Chromatin regulator</keyword>
<evidence type="ECO:0000256" key="2">
    <source>
        <dbReference type="ARBA" id="ARBA00010210"/>
    </source>
</evidence>
<dbReference type="InterPro" id="IPR011011">
    <property type="entry name" value="Znf_FYVE_PHD"/>
</dbReference>
<dbReference type="FunFam" id="3.30.40.10:FF:000021">
    <property type="entry name" value="Inhibitor of growth 2b"/>
    <property type="match status" value="1"/>
</dbReference>
<reference evidence="14" key="2">
    <citation type="submission" date="2025-08" db="UniProtKB">
        <authorList>
            <consortium name="Ensembl"/>
        </authorList>
    </citation>
    <scope>IDENTIFICATION</scope>
</reference>
<feature type="binding site" evidence="8">
    <location>
        <position position="303"/>
    </location>
    <ligand>
        <name>Zn(2+)</name>
        <dbReference type="ChEBI" id="CHEBI:29105"/>
        <label>2</label>
    </ligand>
</feature>
<dbReference type="AlphaFoldDB" id="A0A4W5KK76"/>
<feature type="binding site" evidence="8">
    <location>
        <position position="287"/>
    </location>
    <ligand>
        <name>Zn(2+)</name>
        <dbReference type="ChEBI" id="CHEBI:29105"/>
        <label>1</label>
    </ligand>
</feature>
<sequence length="368" mass="41946">MFCVTNVLFFVDSFVWSLTRMLNPANGDPVHVVTNYVEEYLDLVESLPFDLQRSVSLMKEIDAKYQDGLQELDDAYERYCRESDPLQRRRLQLAIQRALIRSQGLGDEKIQIAGQMVELVENCSRQVDWHSELLHASKENPDTHVPTSTAMTTTAASIEPSAETTLGKAGHHDKRRDEVTPCSVGGGDKSGRKRSRRQKSGENWESYGSMGRVDEAGMGVSREKRVKMLSSKKKKRSKGKSEREVSPLDLPIDPDEPTYCLCEQVSYGEMIGCDNDECLIEWFHFSCVGLQHKPKGKWFCPKCRGENEKTMDKALERAKKERAYNRGTYFSKCCTGRWTSWFTNTGLEQIQHNVIQESVSNSHTNDYC</sequence>
<organism evidence="14 15">
    <name type="scientific">Hucho hucho</name>
    <name type="common">huchen</name>
    <dbReference type="NCBI Taxonomy" id="62062"/>
    <lineage>
        <taxon>Eukaryota</taxon>
        <taxon>Metazoa</taxon>
        <taxon>Chordata</taxon>
        <taxon>Craniata</taxon>
        <taxon>Vertebrata</taxon>
        <taxon>Euteleostomi</taxon>
        <taxon>Actinopterygii</taxon>
        <taxon>Neopterygii</taxon>
        <taxon>Teleostei</taxon>
        <taxon>Protacanthopterygii</taxon>
        <taxon>Salmoniformes</taxon>
        <taxon>Salmonidae</taxon>
        <taxon>Salmoninae</taxon>
        <taxon>Hucho</taxon>
    </lineage>
</organism>
<dbReference type="CDD" id="cd15584">
    <property type="entry name" value="PHD_ING1_2"/>
    <property type="match status" value="1"/>
</dbReference>
<feature type="region of interest" description="Disordered" evidence="11">
    <location>
        <begin position="136"/>
        <end position="249"/>
    </location>
</feature>
<dbReference type="InterPro" id="IPR028643">
    <property type="entry name" value="ING1_PHD_Znf"/>
</dbReference>
<feature type="binding site" evidence="8">
    <location>
        <position position="262"/>
    </location>
    <ligand>
        <name>Zn(2+)</name>
        <dbReference type="ChEBI" id="CHEBI:29105"/>
        <label>1</label>
    </ligand>
</feature>
<keyword evidence="15" id="KW-1185">Reference proteome</keyword>
<keyword evidence="3 8" id="KW-0479">Metal-binding</keyword>
<evidence type="ECO:0000256" key="11">
    <source>
        <dbReference type="SAM" id="MobiDB-lite"/>
    </source>
</evidence>
<dbReference type="PANTHER" id="PTHR10333:SF85">
    <property type="entry name" value="INHIBITOR OF GROWTH PROTEIN 1"/>
    <property type="match status" value="1"/>
</dbReference>
<dbReference type="GO" id="GO:0008270">
    <property type="term" value="F:zinc ion binding"/>
    <property type="evidence" value="ECO:0007669"/>
    <property type="project" value="UniProtKB-KW"/>
</dbReference>
<feature type="compositionally biased region" description="Basic residues" evidence="11">
    <location>
        <begin position="224"/>
        <end position="238"/>
    </location>
</feature>
<feature type="chain" id="PRO_5021341122" description="Inhibitor of growth protein" evidence="12">
    <location>
        <begin position="28"/>
        <end position="368"/>
    </location>
</feature>
<dbReference type="Gene3D" id="6.10.140.1740">
    <property type="match status" value="1"/>
</dbReference>
<feature type="signal peptide" evidence="12">
    <location>
        <begin position="1"/>
        <end position="27"/>
    </location>
</feature>
<dbReference type="InterPro" id="IPR013083">
    <property type="entry name" value="Znf_RING/FYVE/PHD"/>
</dbReference>
<evidence type="ECO:0000256" key="3">
    <source>
        <dbReference type="ARBA" id="ARBA00022723"/>
    </source>
</evidence>
<dbReference type="SMART" id="SM01408">
    <property type="entry name" value="ING"/>
    <property type="match status" value="1"/>
</dbReference>
<evidence type="ECO:0000256" key="12">
    <source>
        <dbReference type="SAM" id="SignalP"/>
    </source>
</evidence>
<dbReference type="InterPro" id="IPR019786">
    <property type="entry name" value="Zinc_finger_PHD-type_CS"/>
</dbReference>
<keyword evidence="12" id="KW-0732">Signal</keyword>
<feature type="site" description="Histone H3K4me3 binding" evidence="7">
    <location>
        <position position="270"/>
    </location>
</feature>
<dbReference type="InterPro" id="IPR024610">
    <property type="entry name" value="ING_N_histone-binding"/>
</dbReference>
<evidence type="ECO:0000259" key="13">
    <source>
        <dbReference type="PROSITE" id="PS50016"/>
    </source>
</evidence>
<evidence type="ECO:0000256" key="1">
    <source>
        <dbReference type="ARBA" id="ARBA00004123"/>
    </source>
</evidence>
<keyword evidence="6 10" id="KW-0539">Nucleus</keyword>
<dbReference type="InterPro" id="IPR001965">
    <property type="entry name" value="Znf_PHD"/>
</dbReference>
<dbReference type="Pfam" id="PF12998">
    <property type="entry name" value="ING"/>
    <property type="match status" value="1"/>
</dbReference>
<dbReference type="InterPro" id="IPR019787">
    <property type="entry name" value="Znf_PHD-finger"/>
</dbReference>
<dbReference type="InterPro" id="IPR028651">
    <property type="entry name" value="ING_fam"/>
</dbReference>
<comment type="function">
    <text evidence="10">Component of an histone acetyltransferase complex.</text>
</comment>
<dbReference type="PROSITE" id="PS01359">
    <property type="entry name" value="ZF_PHD_1"/>
    <property type="match status" value="1"/>
</dbReference>
<evidence type="ECO:0000256" key="5">
    <source>
        <dbReference type="ARBA" id="ARBA00022833"/>
    </source>
</evidence>
<evidence type="ECO:0000256" key="10">
    <source>
        <dbReference type="RuleBase" id="RU361213"/>
    </source>
</evidence>
<keyword evidence="5 8" id="KW-0862">Zinc</keyword>
<evidence type="ECO:0000256" key="9">
    <source>
        <dbReference type="PROSITE-ProRule" id="PRU00146"/>
    </source>
</evidence>